<keyword evidence="7" id="KW-1185">Reference proteome</keyword>
<keyword evidence="1" id="KW-0805">Transcription regulation</keyword>
<evidence type="ECO:0000313" key="7">
    <source>
        <dbReference type="Proteomes" id="UP000199092"/>
    </source>
</evidence>
<dbReference type="GO" id="GO:0003700">
    <property type="term" value="F:DNA-binding transcription factor activity"/>
    <property type="evidence" value="ECO:0007669"/>
    <property type="project" value="TreeGrafter"/>
</dbReference>
<feature type="domain" description="HTH tetR-type" evidence="5">
    <location>
        <begin position="17"/>
        <end position="77"/>
    </location>
</feature>
<dbReference type="InterPro" id="IPR036271">
    <property type="entry name" value="Tet_transcr_reg_TetR-rel_C_sf"/>
</dbReference>
<protein>
    <submittedName>
        <fullName evidence="6">Regulatory protein, tetR family</fullName>
    </submittedName>
</protein>
<organism evidence="6 7">
    <name type="scientific">Friedmanniella luteola</name>
    <dbReference type="NCBI Taxonomy" id="546871"/>
    <lineage>
        <taxon>Bacteria</taxon>
        <taxon>Bacillati</taxon>
        <taxon>Actinomycetota</taxon>
        <taxon>Actinomycetes</taxon>
        <taxon>Propionibacteriales</taxon>
        <taxon>Nocardioidaceae</taxon>
        <taxon>Friedmanniella</taxon>
    </lineage>
</organism>
<dbReference type="RefSeq" id="WP_091412325.1">
    <property type="nucleotide sequence ID" value="NZ_LT629749.1"/>
</dbReference>
<accession>A0A1H1STA3</accession>
<dbReference type="PANTHER" id="PTHR30055:SF243">
    <property type="entry name" value="HTH-TYPE TRANSCRIPTIONAL REGULATOR RV1816"/>
    <property type="match status" value="1"/>
</dbReference>
<dbReference type="GO" id="GO:0000976">
    <property type="term" value="F:transcription cis-regulatory region binding"/>
    <property type="evidence" value="ECO:0007669"/>
    <property type="project" value="TreeGrafter"/>
</dbReference>
<evidence type="ECO:0000256" key="1">
    <source>
        <dbReference type="ARBA" id="ARBA00023015"/>
    </source>
</evidence>
<dbReference type="Pfam" id="PF00440">
    <property type="entry name" value="TetR_N"/>
    <property type="match status" value="1"/>
</dbReference>
<proteinExistence type="predicted"/>
<dbReference type="AlphaFoldDB" id="A0A1H1STA3"/>
<evidence type="ECO:0000259" key="5">
    <source>
        <dbReference type="PROSITE" id="PS50977"/>
    </source>
</evidence>
<dbReference type="SUPFAM" id="SSF46689">
    <property type="entry name" value="Homeodomain-like"/>
    <property type="match status" value="1"/>
</dbReference>
<feature type="DNA-binding region" description="H-T-H motif" evidence="4">
    <location>
        <begin position="40"/>
        <end position="59"/>
    </location>
</feature>
<dbReference type="STRING" id="546871.SAMN04488543_1871"/>
<evidence type="ECO:0000256" key="3">
    <source>
        <dbReference type="ARBA" id="ARBA00023163"/>
    </source>
</evidence>
<evidence type="ECO:0000256" key="4">
    <source>
        <dbReference type="PROSITE-ProRule" id="PRU00335"/>
    </source>
</evidence>
<reference evidence="6 7" key="1">
    <citation type="submission" date="2016-10" db="EMBL/GenBank/DDBJ databases">
        <authorList>
            <person name="de Groot N.N."/>
        </authorList>
    </citation>
    <scope>NUCLEOTIDE SEQUENCE [LARGE SCALE GENOMIC DNA]</scope>
    <source>
        <strain evidence="6 7">DSM 21741</strain>
    </source>
</reference>
<dbReference type="Proteomes" id="UP000199092">
    <property type="component" value="Chromosome I"/>
</dbReference>
<keyword evidence="2 4" id="KW-0238">DNA-binding</keyword>
<dbReference type="Gene3D" id="1.10.357.10">
    <property type="entry name" value="Tetracycline Repressor, domain 2"/>
    <property type="match status" value="1"/>
</dbReference>
<dbReference type="PRINTS" id="PR00455">
    <property type="entry name" value="HTHTETR"/>
</dbReference>
<gene>
    <name evidence="6" type="ORF">SAMN04488543_1871</name>
</gene>
<dbReference type="OrthoDB" id="3210322at2"/>
<keyword evidence="3" id="KW-0804">Transcription</keyword>
<dbReference type="EMBL" id="LT629749">
    <property type="protein sequence ID" value="SDS51250.1"/>
    <property type="molecule type" value="Genomic_DNA"/>
</dbReference>
<sequence length="241" mass="25790">MADTTTRAGGVRAQAREQMRTAILETARAHLADHGAVGLSLRAVARDVGMVSSAVYRYFPSRDALLTALIIDAYDSLGSAVERAEARVPREDLAGRWRAVAVATRGWARADPHQYALVYGSPVPGYAAPQDTVGPATRVARLLADLLVDIAASDGTRPGDPDREGSTAAVDAAVQPVARYTGGQVPTDLLVRGVMAWTYLFGAVSFELFGQRHQVIAEDHADDFFAEESRRLCVLLGIADD</sequence>
<dbReference type="PANTHER" id="PTHR30055">
    <property type="entry name" value="HTH-TYPE TRANSCRIPTIONAL REGULATOR RUTR"/>
    <property type="match status" value="1"/>
</dbReference>
<dbReference type="InterPro" id="IPR050109">
    <property type="entry name" value="HTH-type_TetR-like_transc_reg"/>
</dbReference>
<evidence type="ECO:0000256" key="2">
    <source>
        <dbReference type="ARBA" id="ARBA00023125"/>
    </source>
</evidence>
<name>A0A1H1STA3_9ACTN</name>
<dbReference type="SUPFAM" id="SSF48498">
    <property type="entry name" value="Tetracyclin repressor-like, C-terminal domain"/>
    <property type="match status" value="1"/>
</dbReference>
<dbReference type="InterPro" id="IPR025996">
    <property type="entry name" value="MT1864/Rv1816-like_C"/>
</dbReference>
<dbReference type="InterPro" id="IPR001647">
    <property type="entry name" value="HTH_TetR"/>
</dbReference>
<dbReference type="Pfam" id="PF13305">
    <property type="entry name" value="TetR_C_33"/>
    <property type="match status" value="1"/>
</dbReference>
<dbReference type="InterPro" id="IPR009057">
    <property type="entry name" value="Homeodomain-like_sf"/>
</dbReference>
<dbReference type="PROSITE" id="PS50977">
    <property type="entry name" value="HTH_TETR_2"/>
    <property type="match status" value="1"/>
</dbReference>
<evidence type="ECO:0000313" key="6">
    <source>
        <dbReference type="EMBL" id="SDS51250.1"/>
    </source>
</evidence>